<organism evidence="1 2">
    <name type="scientific">Oceanisphaera sediminis</name>
    <dbReference type="NCBI Taxonomy" id="981381"/>
    <lineage>
        <taxon>Bacteria</taxon>
        <taxon>Pseudomonadati</taxon>
        <taxon>Pseudomonadota</taxon>
        <taxon>Gammaproteobacteria</taxon>
        <taxon>Aeromonadales</taxon>
        <taxon>Aeromonadaceae</taxon>
        <taxon>Oceanisphaera</taxon>
    </lineage>
</organism>
<evidence type="ECO:0000313" key="1">
    <source>
        <dbReference type="EMBL" id="GAA3714244.1"/>
    </source>
</evidence>
<keyword evidence="2" id="KW-1185">Reference proteome</keyword>
<evidence type="ECO:0000313" key="2">
    <source>
        <dbReference type="Proteomes" id="UP001501479"/>
    </source>
</evidence>
<dbReference type="RefSeq" id="WP_344964898.1">
    <property type="nucleotide sequence ID" value="NZ_BAABDS010000036.1"/>
</dbReference>
<dbReference type="EMBL" id="BAABDS010000036">
    <property type="protein sequence ID" value="GAA3714244.1"/>
    <property type="molecule type" value="Genomic_DNA"/>
</dbReference>
<sequence length="183" mass="21043">MSLNVKKARWVRKLNNGAYTMESTNVLTSTQLICKSCGIYRACPIHESMERFAVVADISVRNCRKYVPLLLCRRPVMESLGDELLVLRRGTGWHELLHHGRELVALTDRFSETVFAFYSVTRLTLVNSPDELLTLLERLDETTMLDEEDSPILEQSESTNWPVTVMLLQRMENEGLLGKMCHR</sequence>
<reference evidence="2" key="1">
    <citation type="journal article" date="2019" name="Int. J. Syst. Evol. Microbiol.">
        <title>The Global Catalogue of Microorganisms (GCM) 10K type strain sequencing project: providing services to taxonomists for standard genome sequencing and annotation.</title>
        <authorList>
            <consortium name="The Broad Institute Genomics Platform"/>
            <consortium name="The Broad Institute Genome Sequencing Center for Infectious Disease"/>
            <person name="Wu L."/>
            <person name="Ma J."/>
        </authorList>
    </citation>
    <scope>NUCLEOTIDE SEQUENCE [LARGE SCALE GENOMIC DNA]</scope>
    <source>
        <strain evidence="2">JCM 17329</strain>
    </source>
</reference>
<dbReference type="Proteomes" id="UP001501479">
    <property type="component" value="Unassembled WGS sequence"/>
</dbReference>
<comment type="caution">
    <text evidence="1">The sequence shown here is derived from an EMBL/GenBank/DDBJ whole genome shotgun (WGS) entry which is preliminary data.</text>
</comment>
<name>A0ABP7E4N5_9GAMM</name>
<proteinExistence type="predicted"/>
<gene>
    <name evidence="1" type="ORF">GCM10022421_21990</name>
</gene>
<accession>A0ABP7E4N5</accession>
<protein>
    <submittedName>
        <fullName evidence="1">Uncharacterized protein</fullName>
    </submittedName>
</protein>